<dbReference type="InterPro" id="IPR011042">
    <property type="entry name" value="6-blade_b-propeller_TolB-like"/>
</dbReference>
<evidence type="ECO:0000313" key="3">
    <source>
        <dbReference type="Proteomes" id="UP000576821"/>
    </source>
</evidence>
<dbReference type="Gene3D" id="2.120.10.30">
    <property type="entry name" value="TolB, C-terminal domain"/>
    <property type="match status" value="1"/>
</dbReference>
<reference evidence="2 3" key="1">
    <citation type="submission" date="2020-03" db="EMBL/GenBank/DDBJ databases">
        <title>Genomic Encyclopedia of Type Strains, Phase IV (KMG-IV): sequencing the most valuable type-strain genomes for metagenomic binning, comparative biology and taxonomic classification.</title>
        <authorList>
            <person name="Goeker M."/>
        </authorList>
    </citation>
    <scope>NUCLEOTIDE SEQUENCE [LARGE SCALE GENOMIC DNA]</scope>
    <source>
        <strain evidence="2 3">DSM 21299</strain>
    </source>
</reference>
<dbReference type="AlphaFoldDB" id="A0A846M068"/>
<organism evidence="2 3">
    <name type="scientific">Sphingobium vermicomposti</name>
    <dbReference type="NCBI Taxonomy" id="529005"/>
    <lineage>
        <taxon>Bacteria</taxon>
        <taxon>Pseudomonadati</taxon>
        <taxon>Pseudomonadota</taxon>
        <taxon>Alphaproteobacteria</taxon>
        <taxon>Sphingomonadales</taxon>
        <taxon>Sphingomonadaceae</taxon>
        <taxon>Sphingobium</taxon>
    </lineage>
</organism>
<feature type="signal peptide" evidence="1">
    <location>
        <begin position="1"/>
        <end position="22"/>
    </location>
</feature>
<dbReference type="SUPFAM" id="SSF82171">
    <property type="entry name" value="DPP6 N-terminal domain-like"/>
    <property type="match status" value="1"/>
</dbReference>
<keyword evidence="1" id="KW-0732">Signal</keyword>
<keyword evidence="3" id="KW-1185">Reference proteome</keyword>
<dbReference type="RefSeq" id="WP_167302187.1">
    <property type="nucleotide sequence ID" value="NZ_JAASQR010000001.1"/>
</dbReference>
<evidence type="ECO:0000313" key="2">
    <source>
        <dbReference type="EMBL" id="NIJ15537.1"/>
    </source>
</evidence>
<dbReference type="EMBL" id="JAASQR010000001">
    <property type="protein sequence ID" value="NIJ15537.1"/>
    <property type="molecule type" value="Genomic_DNA"/>
</dbReference>
<evidence type="ECO:0008006" key="4">
    <source>
        <dbReference type="Google" id="ProtNLM"/>
    </source>
</evidence>
<evidence type="ECO:0000256" key="1">
    <source>
        <dbReference type="SAM" id="SignalP"/>
    </source>
</evidence>
<feature type="chain" id="PRO_5032966979" description="Translocation protein TolB" evidence="1">
    <location>
        <begin position="23"/>
        <end position="355"/>
    </location>
</feature>
<comment type="caution">
    <text evidence="2">The sequence shown here is derived from an EMBL/GenBank/DDBJ whole genome shotgun (WGS) entry which is preliminary data.</text>
</comment>
<gene>
    <name evidence="2" type="ORF">FHS54_000486</name>
</gene>
<proteinExistence type="predicted"/>
<accession>A0A846M068</accession>
<protein>
    <recommendedName>
        <fullName evidence="4">Translocation protein TolB</fullName>
    </recommendedName>
</protein>
<name>A0A846M068_9SPHN</name>
<dbReference type="Proteomes" id="UP000576821">
    <property type="component" value="Unassembled WGS sequence"/>
</dbReference>
<sequence>MKANHVLMAVAMAALPPFALSAQTFTRGEPVPTTMPLGNKPGNPILDMPPGQKLISAFGERPVFSPEGDRLAFIGKSYDDAFEYDMASGRVRNLTDHAPSEGYLRVSYLADGSYMLLGPRILGKTREETRMSRVELFWMDAQAMRAPVPLGITVFEGLAVSPRSNMIAWSQLALEADGKKPSTTIYTGRVVVNGASAKLEDVREVVTTTECFVEAQDFLPGDKGLTMPCYAYGAGPTGVQTKVLSVDFATKEITEYPTPSTLYNEVEGIFPDGKRTMVECAQDRAKGMDLCVLDLDPVKPRYTRMTNIVQYGGWKYGNPVLRPDGRMMAAQVGSANVIDAGVGQGIVLMDLAPDF</sequence>